<dbReference type="PROSITE" id="PS01332">
    <property type="entry name" value="HTH_RRF2_1"/>
    <property type="match status" value="1"/>
</dbReference>
<dbReference type="GO" id="GO:0003700">
    <property type="term" value="F:DNA-binding transcription factor activity"/>
    <property type="evidence" value="ECO:0007669"/>
    <property type="project" value="TreeGrafter"/>
</dbReference>
<dbReference type="InterPro" id="IPR000944">
    <property type="entry name" value="Tscrpt_reg_Rrf2"/>
</dbReference>
<dbReference type="Pfam" id="PF02082">
    <property type="entry name" value="Rrf2"/>
    <property type="match status" value="1"/>
</dbReference>
<protein>
    <submittedName>
        <fullName evidence="1">HTH-type transcriptional regulator IscR</fullName>
    </submittedName>
</protein>
<dbReference type="GO" id="GO:0005829">
    <property type="term" value="C:cytosol"/>
    <property type="evidence" value="ECO:0007669"/>
    <property type="project" value="TreeGrafter"/>
</dbReference>
<sequence>MRITLEADYAVRIVYYLATTNAKSDAGAIADQVGVTMRFTLKILGKLSRAGLVRSFKGAAGGYVLSKSPEEISLLDIITIVDGPIAINKCLWPTAGCSRVADKEKCPFHIEFQRVSDIISKELDSVKMSKFLP</sequence>
<dbReference type="EMBL" id="VSSQ01003368">
    <property type="protein sequence ID" value="MPM20382.1"/>
    <property type="molecule type" value="Genomic_DNA"/>
</dbReference>
<dbReference type="PANTHER" id="PTHR33221:SF2">
    <property type="entry name" value="TRANSCRIPTIONAL REGULATOR"/>
    <property type="match status" value="1"/>
</dbReference>
<dbReference type="NCBIfam" id="TIGR00738">
    <property type="entry name" value="rrf2_super"/>
    <property type="match status" value="1"/>
</dbReference>
<evidence type="ECO:0000313" key="1">
    <source>
        <dbReference type="EMBL" id="MPM20382.1"/>
    </source>
</evidence>
<proteinExistence type="predicted"/>
<dbReference type="PROSITE" id="PS51197">
    <property type="entry name" value="HTH_RRF2_2"/>
    <property type="match status" value="1"/>
</dbReference>
<accession>A0A644XVX9</accession>
<dbReference type="AlphaFoldDB" id="A0A644XVX9"/>
<gene>
    <name evidence="1" type="primary">iscR_6</name>
    <name evidence="1" type="ORF">SDC9_66811</name>
</gene>
<reference evidence="1" key="1">
    <citation type="submission" date="2019-08" db="EMBL/GenBank/DDBJ databases">
        <authorList>
            <person name="Kucharzyk K."/>
            <person name="Murdoch R.W."/>
            <person name="Higgins S."/>
            <person name="Loffler F."/>
        </authorList>
    </citation>
    <scope>NUCLEOTIDE SEQUENCE</scope>
</reference>
<dbReference type="InterPro" id="IPR036388">
    <property type="entry name" value="WH-like_DNA-bd_sf"/>
</dbReference>
<dbReference type="InterPro" id="IPR036390">
    <property type="entry name" value="WH_DNA-bd_sf"/>
</dbReference>
<dbReference type="Gene3D" id="1.10.10.10">
    <property type="entry name" value="Winged helix-like DNA-binding domain superfamily/Winged helix DNA-binding domain"/>
    <property type="match status" value="1"/>
</dbReference>
<dbReference type="InterPro" id="IPR030489">
    <property type="entry name" value="TR_Rrf2-type_CS"/>
</dbReference>
<comment type="caution">
    <text evidence="1">The sequence shown here is derived from an EMBL/GenBank/DDBJ whole genome shotgun (WGS) entry which is preliminary data.</text>
</comment>
<dbReference type="SUPFAM" id="SSF46785">
    <property type="entry name" value="Winged helix' DNA-binding domain"/>
    <property type="match status" value="1"/>
</dbReference>
<name>A0A644XVX9_9ZZZZ</name>
<dbReference type="PANTHER" id="PTHR33221">
    <property type="entry name" value="WINGED HELIX-TURN-HELIX TRANSCRIPTIONAL REGULATOR, RRF2 FAMILY"/>
    <property type="match status" value="1"/>
</dbReference>
<organism evidence="1">
    <name type="scientific">bioreactor metagenome</name>
    <dbReference type="NCBI Taxonomy" id="1076179"/>
    <lineage>
        <taxon>unclassified sequences</taxon>
        <taxon>metagenomes</taxon>
        <taxon>ecological metagenomes</taxon>
    </lineage>
</organism>